<keyword evidence="2" id="KW-1185">Reference proteome</keyword>
<dbReference type="Proteomes" id="UP001177021">
    <property type="component" value="Unassembled WGS sequence"/>
</dbReference>
<evidence type="ECO:0000313" key="2">
    <source>
        <dbReference type="Proteomes" id="UP001177021"/>
    </source>
</evidence>
<sequence>MTDFAIGDGSCVAAVTKLVNGSDEAIFAEALGQLEVVESIERLQIQMVAVEMNAEAIVVVTKQKCRRNYCGIVVKRCIQVLDRNTE</sequence>
<name>A0ACB0KHS8_TRIPR</name>
<comment type="caution">
    <text evidence="1">The sequence shown here is derived from an EMBL/GenBank/DDBJ whole genome shotgun (WGS) entry which is preliminary data.</text>
</comment>
<protein>
    <submittedName>
        <fullName evidence="1">Uncharacterized protein</fullName>
    </submittedName>
</protein>
<accession>A0ACB0KHS8</accession>
<gene>
    <name evidence="1" type="ORF">MILVUS5_LOCUS22056</name>
</gene>
<evidence type="ECO:0000313" key="1">
    <source>
        <dbReference type="EMBL" id="CAJ2655037.1"/>
    </source>
</evidence>
<organism evidence="1 2">
    <name type="scientific">Trifolium pratense</name>
    <name type="common">Red clover</name>
    <dbReference type="NCBI Taxonomy" id="57577"/>
    <lineage>
        <taxon>Eukaryota</taxon>
        <taxon>Viridiplantae</taxon>
        <taxon>Streptophyta</taxon>
        <taxon>Embryophyta</taxon>
        <taxon>Tracheophyta</taxon>
        <taxon>Spermatophyta</taxon>
        <taxon>Magnoliopsida</taxon>
        <taxon>eudicotyledons</taxon>
        <taxon>Gunneridae</taxon>
        <taxon>Pentapetalae</taxon>
        <taxon>rosids</taxon>
        <taxon>fabids</taxon>
        <taxon>Fabales</taxon>
        <taxon>Fabaceae</taxon>
        <taxon>Papilionoideae</taxon>
        <taxon>50 kb inversion clade</taxon>
        <taxon>NPAAA clade</taxon>
        <taxon>Hologalegina</taxon>
        <taxon>IRL clade</taxon>
        <taxon>Trifolieae</taxon>
        <taxon>Trifolium</taxon>
    </lineage>
</organism>
<dbReference type="EMBL" id="CASHSV030000206">
    <property type="protein sequence ID" value="CAJ2655037.1"/>
    <property type="molecule type" value="Genomic_DNA"/>
</dbReference>
<proteinExistence type="predicted"/>
<reference evidence="1" key="1">
    <citation type="submission" date="2023-10" db="EMBL/GenBank/DDBJ databases">
        <authorList>
            <person name="Rodriguez Cubillos JULIANA M."/>
            <person name="De Vega J."/>
        </authorList>
    </citation>
    <scope>NUCLEOTIDE SEQUENCE</scope>
</reference>